<name>A0A8D9EY27_9HEMI</name>
<keyword evidence="1" id="KW-0812">Transmembrane</keyword>
<sequence>MVLCRSVPTFLLTILFRYLTYLNVMFTIWSFMLLIITFNVISRIRFLITTIFIKNLLLVKVVFKQWTNSSTRSFIPFNHILSKVGIGIDTIVEVKLLKIFFVLSILSITLFSSNFKRCPLLACVTLFWF</sequence>
<dbReference type="AlphaFoldDB" id="A0A8D9EY27"/>
<organism evidence="2">
    <name type="scientific">Cacopsylla melanoneura</name>
    <dbReference type="NCBI Taxonomy" id="428564"/>
    <lineage>
        <taxon>Eukaryota</taxon>
        <taxon>Metazoa</taxon>
        <taxon>Ecdysozoa</taxon>
        <taxon>Arthropoda</taxon>
        <taxon>Hexapoda</taxon>
        <taxon>Insecta</taxon>
        <taxon>Pterygota</taxon>
        <taxon>Neoptera</taxon>
        <taxon>Paraneoptera</taxon>
        <taxon>Hemiptera</taxon>
        <taxon>Sternorrhyncha</taxon>
        <taxon>Psylloidea</taxon>
        <taxon>Psyllidae</taxon>
        <taxon>Psyllinae</taxon>
        <taxon>Cacopsylla</taxon>
    </lineage>
</organism>
<reference evidence="2" key="1">
    <citation type="submission" date="2021-05" db="EMBL/GenBank/DDBJ databases">
        <authorList>
            <person name="Alioto T."/>
            <person name="Alioto T."/>
            <person name="Gomez Garrido J."/>
        </authorList>
    </citation>
    <scope>NUCLEOTIDE SEQUENCE</scope>
</reference>
<feature type="transmembrane region" description="Helical" evidence="1">
    <location>
        <begin position="21"/>
        <end position="38"/>
    </location>
</feature>
<protein>
    <submittedName>
        <fullName evidence="2">Uncharacterized protein</fullName>
    </submittedName>
</protein>
<evidence type="ECO:0000313" key="2">
    <source>
        <dbReference type="EMBL" id="CAG6770216.1"/>
    </source>
</evidence>
<evidence type="ECO:0000256" key="1">
    <source>
        <dbReference type="SAM" id="Phobius"/>
    </source>
</evidence>
<proteinExistence type="predicted"/>
<accession>A0A8D9EY27</accession>
<keyword evidence="1" id="KW-0472">Membrane</keyword>
<keyword evidence="1" id="KW-1133">Transmembrane helix</keyword>
<dbReference type="EMBL" id="HBUF01581100">
    <property type="protein sequence ID" value="CAG6770216.1"/>
    <property type="molecule type" value="Transcribed_RNA"/>
</dbReference>